<dbReference type="Proteomes" id="UP001498771">
    <property type="component" value="Unassembled WGS sequence"/>
</dbReference>
<dbReference type="PANTHER" id="PTHR28304:SF2">
    <property type="entry name" value="PEROXISOMAL MEMBRANE PROTEIN PEX29"/>
    <property type="match status" value="1"/>
</dbReference>
<reference evidence="7 8" key="1">
    <citation type="submission" date="2024-03" db="EMBL/GenBank/DDBJ databases">
        <title>Genome-scale model development and genomic sequencing of the oleaginous clade Lipomyces.</title>
        <authorList>
            <consortium name="Lawrence Berkeley National Laboratory"/>
            <person name="Czajka J.J."/>
            <person name="Han Y."/>
            <person name="Kim J."/>
            <person name="Mondo S.J."/>
            <person name="Hofstad B.A."/>
            <person name="Robles A."/>
            <person name="Haridas S."/>
            <person name="Riley R."/>
            <person name="LaButti K."/>
            <person name="Pangilinan J."/>
            <person name="Andreopoulos W."/>
            <person name="Lipzen A."/>
            <person name="Yan J."/>
            <person name="Wang M."/>
            <person name="Ng V."/>
            <person name="Grigoriev I.V."/>
            <person name="Spatafora J.W."/>
            <person name="Magnuson J.K."/>
            <person name="Baker S.E."/>
            <person name="Pomraning K.R."/>
        </authorList>
    </citation>
    <scope>NUCLEOTIDE SEQUENCE [LARGE SCALE GENOMIC DNA]</scope>
    <source>
        <strain evidence="7 8">Phaff 52-87</strain>
    </source>
</reference>
<feature type="transmembrane region" description="Helical" evidence="5">
    <location>
        <begin position="181"/>
        <end position="200"/>
    </location>
</feature>
<evidence type="ECO:0000256" key="2">
    <source>
        <dbReference type="ARBA" id="ARBA00022692"/>
    </source>
</evidence>
<keyword evidence="3 5" id="KW-1133">Transmembrane helix</keyword>
<sequence>MERLFSTALPSGGDATVDAADVAERLQDQKNRPPFSVPVMARNFTRLNARIGIVFRLQYQALRVFTWRTPTHTFSFLAVYSYICLYPFLLVVVPLAIILIAVMVPAYTRRHPPPPSPLPAFPVPAGGPPLAEAAEIKPVPELSRDFLMNMRDIQNAMDDFTRAYDKIVLALSRPTNFKDEAYSSAVYLLLMTTGVVVFMGAPYVPWRFVFLVAGWAAVSAGHPRARRTMKMSHEKYLSAREKELSSVFDILVEKQIVIDEPPEIRQVEIFELQRQHNIDVDEWDDWLFSASPYESASSRRISKQRPEGVRFLDEVQPPEGWRFVHDSAWKLDLRPSVWVSQRNVVGTEVDEGSKWVYDLTQDGRHGEWRRRRWLRACERQPIDPVSQ</sequence>
<dbReference type="InterPro" id="IPR052816">
    <property type="entry name" value="Peroxisomal_Membrane_PEX28-32"/>
</dbReference>
<dbReference type="InterPro" id="IPR010482">
    <property type="entry name" value="TECPR1-like_DysF"/>
</dbReference>
<evidence type="ECO:0000256" key="4">
    <source>
        <dbReference type="ARBA" id="ARBA00023136"/>
    </source>
</evidence>
<gene>
    <name evidence="7" type="ORF">BZA70DRAFT_300095</name>
</gene>
<dbReference type="RefSeq" id="XP_064766110.1">
    <property type="nucleotide sequence ID" value="XM_064914688.1"/>
</dbReference>
<protein>
    <submittedName>
        <fullName evidence="7">Peroxin/Dysferlin domain-containing protein</fullName>
    </submittedName>
</protein>
<evidence type="ECO:0000259" key="6">
    <source>
        <dbReference type="Pfam" id="PF06398"/>
    </source>
</evidence>
<dbReference type="Pfam" id="PF06398">
    <property type="entry name" value="Pex24p"/>
    <property type="match status" value="1"/>
</dbReference>
<proteinExistence type="predicted"/>
<dbReference type="PANTHER" id="PTHR28304">
    <property type="entry name" value="PEROXISOMAL MEMBRANE PROTEIN PEX29"/>
    <property type="match status" value="1"/>
</dbReference>
<keyword evidence="2 5" id="KW-0812">Transmembrane</keyword>
<feature type="domain" description="TECPR1-like DysF" evidence="6">
    <location>
        <begin position="34"/>
        <end position="375"/>
    </location>
</feature>
<feature type="transmembrane region" description="Helical" evidence="5">
    <location>
        <begin position="79"/>
        <end position="104"/>
    </location>
</feature>
<keyword evidence="4 5" id="KW-0472">Membrane</keyword>
<organism evidence="7 8">
    <name type="scientific">Myxozyma melibiosi</name>
    <dbReference type="NCBI Taxonomy" id="54550"/>
    <lineage>
        <taxon>Eukaryota</taxon>
        <taxon>Fungi</taxon>
        <taxon>Dikarya</taxon>
        <taxon>Ascomycota</taxon>
        <taxon>Saccharomycotina</taxon>
        <taxon>Lipomycetes</taxon>
        <taxon>Lipomycetales</taxon>
        <taxon>Lipomycetaceae</taxon>
        <taxon>Myxozyma</taxon>
    </lineage>
</organism>
<keyword evidence="8" id="KW-1185">Reference proteome</keyword>
<name>A0ABR1EZQ1_9ASCO</name>
<evidence type="ECO:0000256" key="1">
    <source>
        <dbReference type="ARBA" id="ARBA00004141"/>
    </source>
</evidence>
<evidence type="ECO:0000256" key="3">
    <source>
        <dbReference type="ARBA" id="ARBA00022989"/>
    </source>
</evidence>
<dbReference type="GeneID" id="90040200"/>
<accession>A0ABR1EZQ1</accession>
<evidence type="ECO:0000256" key="5">
    <source>
        <dbReference type="SAM" id="Phobius"/>
    </source>
</evidence>
<dbReference type="EMBL" id="JBBJBU010000013">
    <property type="protein sequence ID" value="KAK7203077.1"/>
    <property type="molecule type" value="Genomic_DNA"/>
</dbReference>
<comment type="subcellular location">
    <subcellularLocation>
        <location evidence="1">Membrane</location>
        <topology evidence="1">Multi-pass membrane protein</topology>
    </subcellularLocation>
</comment>
<comment type="caution">
    <text evidence="7">The sequence shown here is derived from an EMBL/GenBank/DDBJ whole genome shotgun (WGS) entry which is preliminary data.</text>
</comment>
<evidence type="ECO:0000313" key="8">
    <source>
        <dbReference type="Proteomes" id="UP001498771"/>
    </source>
</evidence>
<evidence type="ECO:0000313" key="7">
    <source>
        <dbReference type="EMBL" id="KAK7203077.1"/>
    </source>
</evidence>